<comment type="caution">
    <text evidence="1">The sequence shown here is derived from an EMBL/GenBank/DDBJ whole genome shotgun (WGS) entry which is preliminary data.</text>
</comment>
<name>A0A1V4SLA9_9CLOT</name>
<dbReference type="EMBL" id="LTAY01000111">
    <property type="protein sequence ID" value="OPX44640.1"/>
    <property type="molecule type" value="Genomic_DNA"/>
</dbReference>
<sequence length="220" mass="24708">MSAKNKSTATCEYFVTLGKPGSLVIKAPVVLGTISVKLSKITNIPFDSTYIDILENINKISLNPLNLNGDSYLIINGLISKTLRYTTDSIANSIKSLTLNIPINECLEIKLNHSPILDTIDFKFYYHKKPNPISCELNYIKIEKDIIKKEKNGFFNEFSILLNVSLTQIQDVFIPEPEGEFIVLNKDSNKFKINSPSSPEYIVGYNPEKGLIAENLTDKK</sequence>
<evidence type="ECO:0000313" key="2">
    <source>
        <dbReference type="Proteomes" id="UP000191448"/>
    </source>
</evidence>
<organism evidence="1 2">
    <name type="scientific">Clostridium thermobutyricum DSM 4928</name>
    <dbReference type="NCBI Taxonomy" id="1121339"/>
    <lineage>
        <taxon>Bacteria</taxon>
        <taxon>Bacillati</taxon>
        <taxon>Bacillota</taxon>
        <taxon>Clostridia</taxon>
        <taxon>Eubacteriales</taxon>
        <taxon>Clostridiaceae</taxon>
        <taxon>Clostridium</taxon>
    </lineage>
</organism>
<reference evidence="1 2" key="1">
    <citation type="submission" date="2016-02" db="EMBL/GenBank/DDBJ databases">
        <title>Genome sequence of Clostridium thermobutyricum DSM 4928.</title>
        <authorList>
            <person name="Poehlein A."/>
            <person name="Daniel R."/>
        </authorList>
    </citation>
    <scope>NUCLEOTIDE SEQUENCE [LARGE SCALE GENOMIC DNA]</scope>
    <source>
        <strain evidence="1 2">DSM 4928</strain>
    </source>
</reference>
<accession>A0A1V4SLA9</accession>
<protein>
    <recommendedName>
        <fullName evidence="3">SipL SPOCS domain-containing protein</fullName>
    </recommendedName>
</protein>
<dbReference type="OrthoDB" id="1913122at2"/>
<gene>
    <name evidence="1" type="ORF">CLTHE_31640</name>
</gene>
<dbReference type="RefSeq" id="WP_080024241.1">
    <property type="nucleotide sequence ID" value="NZ_LTAY01000111.1"/>
</dbReference>
<proteinExistence type="predicted"/>
<evidence type="ECO:0008006" key="3">
    <source>
        <dbReference type="Google" id="ProtNLM"/>
    </source>
</evidence>
<dbReference type="AlphaFoldDB" id="A0A1V4SLA9"/>
<evidence type="ECO:0000313" key="1">
    <source>
        <dbReference type="EMBL" id="OPX44640.1"/>
    </source>
</evidence>
<dbReference type="Proteomes" id="UP000191448">
    <property type="component" value="Unassembled WGS sequence"/>
</dbReference>